<proteinExistence type="predicted"/>
<dbReference type="NCBIfam" id="NF038353">
    <property type="entry name" value="FxLYD_dom"/>
    <property type="match status" value="1"/>
</dbReference>
<gene>
    <name evidence="2" type="ORF">SAMN02745204_02094</name>
</gene>
<evidence type="ECO:0000256" key="1">
    <source>
        <dbReference type="SAM" id="Phobius"/>
    </source>
</evidence>
<accession>A0A1M5A206</accession>
<dbReference type="EMBL" id="FQUK01000045">
    <property type="protein sequence ID" value="SHF24281.1"/>
    <property type="molecule type" value="Genomic_DNA"/>
</dbReference>
<evidence type="ECO:0000313" key="3">
    <source>
        <dbReference type="Proteomes" id="UP000242857"/>
    </source>
</evidence>
<dbReference type="AlphaFoldDB" id="A0A1M5A206"/>
<keyword evidence="1" id="KW-0472">Membrane</keyword>
<protein>
    <recommendedName>
        <fullName evidence="4">Zinc-ribbon domain-containing protein</fullName>
    </recommendedName>
</protein>
<sequence length="220" mass="23702">MLKNCPECGGTTSDQAASCPHCGHPLIPLSSAPPLPSAPTQEQTKKSRSPVFTVLAAFGFLLCLFTPRLILVLPLFGTIACAVIAIFRRERARAASIIVLILTLGLFLLSAVDSPSGGARSSASLSSVKIEDWNWAVDPDFGTKGAVEWNANVRNLTDKYIESVRLEMTTYDKDGKLIASDFTFVDAIPPGGIRSKKSYADYYGTEGKASIQVTDVRFAR</sequence>
<feature type="transmembrane region" description="Helical" evidence="1">
    <location>
        <begin position="94"/>
        <end position="112"/>
    </location>
</feature>
<keyword evidence="3" id="KW-1185">Reference proteome</keyword>
<dbReference type="Proteomes" id="UP000242857">
    <property type="component" value="Unassembled WGS sequence"/>
</dbReference>
<name>A0A1M5A206_9GAMM</name>
<organism evidence="2 3">
    <name type="scientific">Thermomonas hydrothermalis</name>
    <dbReference type="NCBI Taxonomy" id="213588"/>
    <lineage>
        <taxon>Bacteria</taxon>
        <taxon>Pseudomonadati</taxon>
        <taxon>Pseudomonadota</taxon>
        <taxon>Gammaproteobacteria</taxon>
        <taxon>Lysobacterales</taxon>
        <taxon>Lysobacteraceae</taxon>
        <taxon>Thermomonas</taxon>
    </lineage>
</organism>
<reference evidence="3" key="1">
    <citation type="submission" date="2016-11" db="EMBL/GenBank/DDBJ databases">
        <authorList>
            <person name="Varghese N."/>
            <person name="Submissions S."/>
        </authorList>
    </citation>
    <scope>NUCLEOTIDE SEQUENCE [LARGE SCALE GENOMIC DNA]</scope>
    <source>
        <strain evidence="3">DSM 14834</strain>
    </source>
</reference>
<evidence type="ECO:0008006" key="4">
    <source>
        <dbReference type="Google" id="ProtNLM"/>
    </source>
</evidence>
<feature type="transmembrane region" description="Helical" evidence="1">
    <location>
        <begin position="54"/>
        <end position="87"/>
    </location>
</feature>
<dbReference type="InterPro" id="IPR047676">
    <property type="entry name" value="FxLYD_dom"/>
</dbReference>
<evidence type="ECO:0000313" key="2">
    <source>
        <dbReference type="EMBL" id="SHF24281.1"/>
    </source>
</evidence>
<keyword evidence="1" id="KW-1133">Transmembrane helix</keyword>
<keyword evidence="1" id="KW-0812">Transmembrane</keyword>